<feature type="domain" description="Type I restriction modification DNA specificity" evidence="1">
    <location>
        <begin position="197"/>
        <end position="351"/>
    </location>
</feature>
<evidence type="ECO:0000259" key="1">
    <source>
        <dbReference type="Pfam" id="PF01420"/>
    </source>
</evidence>
<evidence type="ECO:0000313" key="2">
    <source>
        <dbReference type="EMBL" id="KAB0614440.1"/>
    </source>
</evidence>
<name>A0AAV6EH07_CAMHY</name>
<dbReference type="EMBL" id="VZON01000001">
    <property type="protein sequence ID" value="KAB0614440.1"/>
    <property type="molecule type" value="Genomic_DNA"/>
</dbReference>
<comment type="caution">
    <text evidence="2">The sequence shown here is derived from an EMBL/GenBank/DDBJ whole genome shotgun (WGS) entry which is preliminary data.</text>
</comment>
<dbReference type="GO" id="GO:0004519">
    <property type="term" value="F:endonuclease activity"/>
    <property type="evidence" value="ECO:0007669"/>
    <property type="project" value="UniProtKB-KW"/>
</dbReference>
<gene>
    <name evidence="2" type="ORF">F7P66_02295</name>
</gene>
<evidence type="ECO:0000313" key="3">
    <source>
        <dbReference type="Proteomes" id="UP000423641"/>
    </source>
</evidence>
<accession>A0AAV6EH07</accession>
<keyword evidence="2" id="KW-0378">Hydrolase</keyword>
<dbReference type="GO" id="GO:0003677">
    <property type="term" value="F:DNA binding"/>
    <property type="evidence" value="ECO:0007669"/>
    <property type="project" value="InterPro"/>
</dbReference>
<dbReference type="InterPro" id="IPR000055">
    <property type="entry name" value="Restrct_endonuc_typeI_TRD"/>
</dbReference>
<dbReference type="AlphaFoldDB" id="A0AAV6EH07"/>
<dbReference type="Proteomes" id="UP000423641">
    <property type="component" value="Unassembled WGS sequence"/>
</dbReference>
<keyword evidence="2" id="KW-0255">Endonuclease</keyword>
<sequence>MKWQEFRIGDLFEKLNLGFKKSKFEKDKDVSKIKNIEFQIPLVNAKDGDNGIMYYGKKQDFDTATMTIDIVNDGAVSTGNVYPQPQETGVLYNAYLIKSKFDISKNLLFFFATTIQKSIKLKFSYELKASWERVKNENIKLPITQNGEIDFDFMESFIAELEAERVRELESYLKASDLSDTTLSSDEYNALNTLNSKTWSEFELGKLFTFKGIKQSKSQKEIPTDQNGIPYIVQSTTNNMCSRYVNKQYLIDTNELPNKGNAIVLGVTLPAISYQPKEFGASQIIEARSDFLNKENGLFFVTAIYKQMYQFSYQNKPGIEIYKNLKIKLPITTTGEIDFDFMESFISGVQKTSIKGVIELKDKIIEQTKKAI</sequence>
<keyword evidence="2" id="KW-0540">Nuclease</keyword>
<proteinExistence type="predicted"/>
<feature type="domain" description="Type I restriction modification DNA specificity" evidence="1">
    <location>
        <begin position="2"/>
        <end position="170"/>
    </location>
</feature>
<protein>
    <submittedName>
        <fullName evidence="2">Restriction endonuclease subunit S</fullName>
    </submittedName>
</protein>
<dbReference type="Pfam" id="PF01420">
    <property type="entry name" value="Methylase_S"/>
    <property type="match status" value="2"/>
</dbReference>
<organism evidence="2 3">
    <name type="scientific">Campylobacter hyointestinalis subsp. lawsonii</name>
    <dbReference type="NCBI Taxonomy" id="91353"/>
    <lineage>
        <taxon>Bacteria</taxon>
        <taxon>Pseudomonadati</taxon>
        <taxon>Campylobacterota</taxon>
        <taxon>Epsilonproteobacteria</taxon>
        <taxon>Campylobacterales</taxon>
        <taxon>Campylobacteraceae</taxon>
        <taxon>Campylobacter</taxon>
    </lineage>
</organism>
<reference evidence="2 3" key="1">
    <citation type="submission" date="2019-09" db="EMBL/GenBank/DDBJ databases">
        <title>Draft genome sequences of 48 bacterial type strains from the CCUG.</title>
        <authorList>
            <person name="Tunovic T."/>
            <person name="Pineiro-Iglesias B."/>
            <person name="Unosson C."/>
            <person name="Inganas E."/>
            <person name="Ohlen M."/>
            <person name="Cardew S."/>
            <person name="Jensie-Markopoulos S."/>
            <person name="Salva-Serra F."/>
            <person name="Jaen-Luchoro D."/>
            <person name="Karlsson R."/>
            <person name="Svensson-Stadler L."/>
            <person name="Chun J."/>
            <person name="Moore E."/>
        </authorList>
    </citation>
    <scope>NUCLEOTIDE SEQUENCE [LARGE SCALE GENOMIC DNA]</scope>
    <source>
        <strain evidence="2 3">CCUG 34538</strain>
    </source>
</reference>